<keyword evidence="5" id="KW-0489">Methyltransferase</keyword>
<keyword evidence="1 3" id="KW-0479">Metal-binding</keyword>
<dbReference type="SUPFAM" id="SSF51197">
    <property type="entry name" value="Clavaminate synthase-like"/>
    <property type="match status" value="1"/>
</dbReference>
<dbReference type="InterPro" id="IPR027443">
    <property type="entry name" value="IPNS-like_sf"/>
</dbReference>
<keyword evidence="2 3" id="KW-0408">Iron</keyword>
<proteinExistence type="inferred from homology"/>
<dbReference type="EMBL" id="QGNW01001283">
    <property type="protein sequence ID" value="RVW47421.1"/>
    <property type="molecule type" value="Genomic_DNA"/>
</dbReference>
<keyword evidence="5" id="KW-0808">Transferase</keyword>
<dbReference type="GO" id="GO:0008168">
    <property type="term" value="F:methyltransferase activity"/>
    <property type="evidence" value="ECO:0007669"/>
    <property type="project" value="UniProtKB-KW"/>
</dbReference>
<evidence type="ECO:0000256" key="2">
    <source>
        <dbReference type="ARBA" id="ARBA00023004"/>
    </source>
</evidence>
<evidence type="ECO:0000256" key="3">
    <source>
        <dbReference type="RuleBase" id="RU003682"/>
    </source>
</evidence>
<dbReference type="PANTHER" id="PTHR47991">
    <property type="entry name" value="OXOGLUTARATE/IRON-DEPENDENT DIOXYGENASE"/>
    <property type="match status" value="1"/>
</dbReference>
<accession>A0A438EI91</accession>
<evidence type="ECO:0000259" key="4">
    <source>
        <dbReference type="PROSITE" id="PS51471"/>
    </source>
</evidence>
<dbReference type="GO" id="GO:0032259">
    <property type="term" value="P:methylation"/>
    <property type="evidence" value="ECO:0007669"/>
    <property type="project" value="UniProtKB-KW"/>
</dbReference>
<sequence>MKYKMSPGDVEGYGHLPIRSEEQKLDWADRFYMITNPIHTRKPYLLPELPSSLRDSLECYLAELQKLAMMLLGFMAKALKLEKREMEELFEDGMQSVRMTYYPPCAQPELVMGLTPHSDASGITILLQINGVDGLQIKKDGVWIPVSFLPDALVVNVGDVLEHRAPGNSKCSKREDLHCMFFNPKFSAQIKPAPSLINPQNPPLFKQVGMEKYFKDFFSRKLDGKSYLEHMKIKNEEDYST</sequence>
<dbReference type="InterPro" id="IPR005123">
    <property type="entry name" value="Oxoglu/Fe-dep_dioxygenase_dom"/>
</dbReference>
<protein>
    <submittedName>
        <fullName evidence="5">Codeine O-demethylase</fullName>
    </submittedName>
</protein>
<comment type="similarity">
    <text evidence="3">Belongs to the iron/ascorbate-dependent oxidoreductase family.</text>
</comment>
<evidence type="ECO:0000256" key="1">
    <source>
        <dbReference type="ARBA" id="ARBA00022723"/>
    </source>
</evidence>
<evidence type="ECO:0000313" key="5">
    <source>
        <dbReference type="EMBL" id="RVW47421.1"/>
    </source>
</evidence>
<comment type="caution">
    <text evidence="5">The sequence shown here is derived from an EMBL/GenBank/DDBJ whole genome shotgun (WGS) entry which is preliminary data.</text>
</comment>
<dbReference type="Proteomes" id="UP000288805">
    <property type="component" value="Unassembled WGS sequence"/>
</dbReference>
<dbReference type="AlphaFoldDB" id="A0A438EI91"/>
<feature type="domain" description="Fe2OG dioxygenase" evidence="4">
    <location>
        <begin position="93"/>
        <end position="184"/>
    </location>
</feature>
<dbReference type="InterPro" id="IPR050295">
    <property type="entry name" value="Plant_2OG-oxidoreductases"/>
</dbReference>
<name>A0A438EI91_VITVI</name>
<gene>
    <name evidence="5" type="primary">CODM_2</name>
    <name evidence="5" type="ORF">CK203_098389</name>
</gene>
<dbReference type="InterPro" id="IPR044861">
    <property type="entry name" value="IPNS-like_FE2OG_OXY"/>
</dbReference>
<evidence type="ECO:0000313" key="6">
    <source>
        <dbReference type="Proteomes" id="UP000288805"/>
    </source>
</evidence>
<dbReference type="GO" id="GO:0016491">
    <property type="term" value="F:oxidoreductase activity"/>
    <property type="evidence" value="ECO:0007669"/>
    <property type="project" value="UniProtKB-KW"/>
</dbReference>
<organism evidence="5 6">
    <name type="scientific">Vitis vinifera</name>
    <name type="common">Grape</name>
    <dbReference type="NCBI Taxonomy" id="29760"/>
    <lineage>
        <taxon>Eukaryota</taxon>
        <taxon>Viridiplantae</taxon>
        <taxon>Streptophyta</taxon>
        <taxon>Embryophyta</taxon>
        <taxon>Tracheophyta</taxon>
        <taxon>Spermatophyta</taxon>
        <taxon>Magnoliopsida</taxon>
        <taxon>eudicotyledons</taxon>
        <taxon>Gunneridae</taxon>
        <taxon>Pentapetalae</taxon>
        <taxon>rosids</taxon>
        <taxon>Vitales</taxon>
        <taxon>Vitaceae</taxon>
        <taxon>Viteae</taxon>
        <taxon>Vitis</taxon>
    </lineage>
</organism>
<dbReference type="Pfam" id="PF03171">
    <property type="entry name" value="2OG-FeII_Oxy"/>
    <property type="match status" value="1"/>
</dbReference>
<keyword evidence="3" id="KW-0560">Oxidoreductase</keyword>
<dbReference type="Gene3D" id="2.60.120.330">
    <property type="entry name" value="B-lactam Antibiotic, Isopenicillin N Synthase, Chain"/>
    <property type="match status" value="1"/>
</dbReference>
<dbReference type="GO" id="GO:0046872">
    <property type="term" value="F:metal ion binding"/>
    <property type="evidence" value="ECO:0007669"/>
    <property type="project" value="UniProtKB-KW"/>
</dbReference>
<reference evidence="5 6" key="1">
    <citation type="journal article" date="2018" name="PLoS Genet.">
        <title>Population sequencing reveals clonal diversity and ancestral inbreeding in the grapevine cultivar Chardonnay.</title>
        <authorList>
            <person name="Roach M.J."/>
            <person name="Johnson D.L."/>
            <person name="Bohlmann J."/>
            <person name="van Vuuren H.J."/>
            <person name="Jones S.J."/>
            <person name="Pretorius I.S."/>
            <person name="Schmidt S.A."/>
            <person name="Borneman A.R."/>
        </authorList>
    </citation>
    <scope>NUCLEOTIDE SEQUENCE [LARGE SCALE GENOMIC DNA]</scope>
    <source>
        <strain evidence="6">cv. Chardonnay</strain>
        <tissue evidence="5">Leaf</tissue>
    </source>
</reference>
<dbReference type="PROSITE" id="PS51471">
    <property type="entry name" value="FE2OG_OXY"/>
    <property type="match status" value="1"/>
</dbReference>